<accession>A0A8K0P1J8</accession>
<dbReference type="Proteomes" id="UP000792457">
    <property type="component" value="Unassembled WGS sequence"/>
</dbReference>
<dbReference type="PANTHER" id="PTHR22950:SF458">
    <property type="entry name" value="SODIUM-COUPLED NEUTRAL AMINO ACID TRANSPORTER 11-RELATED"/>
    <property type="match status" value="1"/>
</dbReference>
<organism evidence="13 14">
    <name type="scientific">Ladona fulva</name>
    <name type="common">Scarce chaser dragonfly</name>
    <name type="synonym">Libellula fulva</name>
    <dbReference type="NCBI Taxonomy" id="123851"/>
    <lineage>
        <taxon>Eukaryota</taxon>
        <taxon>Metazoa</taxon>
        <taxon>Ecdysozoa</taxon>
        <taxon>Arthropoda</taxon>
        <taxon>Hexapoda</taxon>
        <taxon>Insecta</taxon>
        <taxon>Pterygota</taxon>
        <taxon>Palaeoptera</taxon>
        <taxon>Odonata</taxon>
        <taxon>Epiprocta</taxon>
        <taxon>Anisoptera</taxon>
        <taxon>Libelluloidea</taxon>
        <taxon>Libellulidae</taxon>
        <taxon>Ladona</taxon>
    </lineage>
</organism>
<protein>
    <recommendedName>
        <fullName evidence="9">Putative sodium-coupled neutral amino acid transporter 11</fullName>
    </recommendedName>
    <alternativeName>
        <fullName evidence="10">Solute carrier family 38 member 11</fullName>
    </alternativeName>
</protein>
<evidence type="ECO:0000256" key="2">
    <source>
        <dbReference type="ARBA" id="ARBA00008066"/>
    </source>
</evidence>
<evidence type="ECO:0000259" key="12">
    <source>
        <dbReference type="Pfam" id="PF01490"/>
    </source>
</evidence>
<evidence type="ECO:0000256" key="7">
    <source>
        <dbReference type="ARBA" id="ARBA00023136"/>
    </source>
</evidence>
<feature type="domain" description="Amino acid transporter transmembrane" evidence="12">
    <location>
        <begin position="1"/>
        <end position="308"/>
    </location>
</feature>
<comment type="subcellular location">
    <subcellularLocation>
        <location evidence="1">Membrane</location>
        <topology evidence="1">Multi-pass membrane protein</topology>
    </subcellularLocation>
</comment>
<evidence type="ECO:0000256" key="8">
    <source>
        <dbReference type="ARBA" id="ARBA00037101"/>
    </source>
</evidence>
<reference evidence="13" key="1">
    <citation type="submission" date="2013-04" db="EMBL/GenBank/DDBJ databases">
        <authorList>
            <person name="Qu J."/>
            <person name="Murali S.C."/>
            <person name="Bandaranaike D."/>
            <person name="Bellair M."/>
            <person name="Blankenburg K."/>
            <person name="Chao H."/>
            <person name="Dinh H."/>
            <person name="Doddapaneni H."/>
            <person name="Downs B."/>
            <person name="Dugan-Rocha S."/>
            <person name="Elkadiri S."/>
            <person name="Gnanaolivu R.D."/>
            <person name="Hernandez B."/>
            <person name="Javaid M."/>
            <person name="Jayaseelan J.C."/>
            <person name="Lee S."/>
            <person name="Li M."/>
            <person name="Ming W."/>
            <person name="Munidasa M."/>
            <person name="Muniz J."/>
            <person name="Nguyen L."/>
            <person name="Ongeri F."/>
            <person name="Osuji N."/>
            <person name="Pu L.-L."/>
            <person name="Puazo M."/>
            <person name="Qu C."/>
            <person name="Quiroz J."/>
            <person name="Raj R."/>
            <person name="Weissenberger G."/>
            <person name="Xin Y."/>
            <person name="Zou X."/>
            <person name="Han Y."/>
            <person name="Richards S."/>
            <person name="Worley K."/>
            <person name="Muzny D."/>
            <person name="Gibbs R."/>
        </authorList>
    </citation>
    <scope>NUCLEOTIDE SEQUENCE</scope>
    <source>
        <strain evidence="13">Sampled in the wild</strain>
    </source>
</reference>
<evidence type="ECO:0000256" key="10">
    <source>
        <dbReference type="ARBA" id="ARBA00041723"/>
    </source>
</evidence>
<feature type="transmembrane region" description="Helical" evidence="11">
    <location>
        <begin position="93"/>
        <end position="114"/>
    </location>
</feature>
<dbReference type="EMBL" id="KZ308338">
    <property type="protein sequence ID" value="KAG8227749.1"/>
    <property type="molecule type" value="Genomic_DNA"/>
</dbReference>
<name>A0A8K0P1J8_LADFU</name>
<gene>
    <name evidence="13" type="ORF">J437_LFUL007539</name>
</gene>
<evidence type="ECO:0000256" key="4">
    <source>
        <dbReference type="ARBA" id="ARBA00022692"/>
    </source>
</evidence>
<keyword evidence="7 11" id="KW-0472">Membrane</keyword>
<evidence type="ECO:0000256" key="11">
    <source>
        <dbReference type="SAM" id="Phobius"/>
    </source>
</evidence>
<dbReference type="PANTHER" id="PTHR22950">
    <property type="entry name" value="AMINO ACID TRANSPORTER"/>
    <property type="match status" value="1"/>
</dbReference>
<dbReference type="GO" id="GO:0016020">
    <property type="term" value="C:membrane"/>
    <property type="evidence" value="ECO:0007669"/>
    <property type="project" value="UniProtKB-SubCell"/>
</dbReference>
<keyword evidence="14" id="KW-1185">Reference proteome</keyword>
<evidence type="ECO:0000256" key="9">
    <source>
        <dbReference type="ARBA" id="ARBA00040814"/>
    </source>
</evidence>
<evidence type="ECO:0000256" key="6">
    <source>
        <dbReference type="ARBA" id="ARBA00022989"/>
    </source>
</evidence>
<dbReference type="AlphaFoldDB" id="A0A8K0P1J8"/>
<comment type="similarity">
    <text evidence="2">Belongs to the amino acid/polyamine transporter 2 family.</text>
</comment>
<evidence type="ECO:0000313" key="13">
    <source>
        <dbReference type="EMBL" id="KAG8227749.1"/>
    </source>
</evidence>
<dbReference type="Pfam" id="PF01490">
    <property type="entry name" value="Aa_trans"/>
    <property type="match status" value="1"/>
</dbReference>
<feature type="transmembrane region" description="Helical" evidence="11">
    <location>
        <begin position="250"/>
        <end position="269"/>
    </location>
</feature>
<proteinExistence type="inferred from homology"/>
<dbReference type="OrthoDB" id="28208at2759"/>
<evidence type="ECO:0000256" key="1">
    <source>
        <dbReference type="ARBA" id="ARBA00004141"/>
    </source>
</evidence>
<dbReference type="GO" id="GO:0015179">
    <property type="term" value="F:L-amino acid transmembrane transporter activity"/>
    <property type="evidence" value="ECO:0007669"/>
    <property type="project" value="TreeGrafter"/>
</dbReference>
<dbReference type="InterPro" id="IPR013057">
    <property type="entry name" value="AA_transpt_TM"/>
</dbReference>
<keyword evidence="5" id="KW-0029">Amino-acid transport</keyword>
<comment type="caution">
    <text evidence="13">The sequence shown here is derived from an EMBL/GenBank/DDBJ whole genome shotgun (WGS) entry which is preliminary data.</text>
</comment>
<evidence type="ECO:0000256" key="3">
    <source>
        <dbReference type="ARBA" id="ARBA00022448"/>
    </source>
</evidence>
<comment type="function">
    <text evidence="8">Putative sodium-dependent amino acid/proton antiporter.</text>
</comment>
<sequence length="341" mass="36840">MVSYNIIVGDTLTKVVARALGEGESTLSFIAHREVLVAIATLTVTGPLCLCRDVARLARASLLSLGCVLFILICLFIREGTMRDTVPVMEDSWQFANTGIVPAIGIMAFAFMCHHNTFLLYESIEGADQRRWDKVTHASVSTAFVVSLAFGIAGYATFTKLSQGDLLENYCWDDDLMNVARVLFCATILLTFPIECFVTRDVITSVLLPAISTLGHRVVPLAEASQVWHVSVTAALVLITYLFSMTTDCLGIVLELNGVLAAVPLAYILPALTYCKLEEGPLLGSQKLPALATAIFGLSVAILGLISIVLDFNHASQCSHGVDMPYCIKDNTTVSNNTLAI</sequence>
<feature type="transmembrane region" description="Helical" evidence="11">
    <location>
        <begin position="227"/>
        <end position="244"/>
    </location>
</feature>
<feature type="transmembrane region" description="Helical" evidence="11">
    <location>
        <begin position="62"/>
        <end position="81"/>
    </location>
</feature>
<keyword evidence="3" id="KW-0813">Transport</keyword>
<reference evidence="13" key="2">
    <citation type="submission" date="2017-10" db="EMBL/GenBank/DDBJ databases">
        <title>Ladona fulva Genome sequencing and assembly.</title>
        <authorList>
            <person name="Murali S."/>
            <person name="Richards S."/>
            <person name="Bandaranaike D."/>
            <person name="Bellair M."/>
            <person name="Blankenburg K."/>
            <person name="Chao H."/>
            <person name="Dinh H."/>
            <person name="Doddapaneni H."/>
            <person name="Dugan-Rocha S."/>
            <person name="Elkadiri S."/>
            <person name="Gnanaolivu R."/>
            <person name="Hernandez B."/>
            <person name="Skinner E."/>
            <person name="Javaid M."/>
            <person name="Lee S."/>
            <person name="Li M."/>
            <person name="Ming W."/>
            <person name="Munidasa M."/>
            <person name="Muniz J."/>
            <person name="Nguyen L."/>
            <person name="Hughes D."/>
            <person name="Osuji N."/>
            <person name="Pu L.-L."/>
            <person name="Puazo M."/>
            <person name="Qu C."/>
            <person name="Quiroz J."/>
            <person name="Raj R."/>
            <person name="Weissenberger G."/>
            <person name="Xin Y."/>
            <person name="Zou X."/>
            <person name="Han Y."/>
            <person name="Worley K."/>
            <person name="Muzny D."/>
            <person name="Gibbs R."/>
        </authorList>
    </citation>
    <scope>NUCLEOTIDE SEQUENCE</scope>
    <source>
        <strain evidence="13">Sampled in the wild</strain>
    </source>
</reference>
<evidence type="ECO:0000313" key="14">
    <source>
        <dbReference type="Proteomes" id="UP000792457"/>
    </source>
</evidence>
<feature type="transmembrane region" description="Helical" evidence="11">
    <location>
        <begin position="135"/>
        <end position="158"/>
    </location>
</feature>
<evidence type="ECO:0000256" key="5">
    <source>
        <dbReference type="ARBA" id="ARBA00022970"/>
    </source>
</evidence>
<feature type="transmembrane region" description="Helical" evidence="11">
    <location>
        <begin position="290"/>
        <end position="310"/>
    </location>
</feature>
<keyword evidence="4 11" id="KW-0812">Transmembrane</keyword>
<keyword evidence="6 11" id="KW-1133">Transmembrane helix</keyword>